<dbReference type="Proteomes" id="UP000515811">
    <property type="component" value="Chromosome"/>
</dbReference>
<dbReference type="RefSeq" id="WP_187600119.1">
    <property type="nucleotide sequence ID" value="NZ_CP060714.1"/>
</dbReference>
<keyword evidence="2" id="KW-0732">Signal</keyword>
<feature type="region of interest" description="Disordered" evidence="1">
    <location>
        <begin position="116"/>
        <end position="235"/>
    </location>
</feature>
<proteinExistence type="predicted"/>
<feature type="compositionally biased region" description="Low complexity" evidence="1">
    <location>
        <begin position="141"/>
        <end position="168"/>
    </location>
</feature>
<dbReference type="AlphaFoldDB" id="A0A7G9RU80"/>
<evidence type="ECO:0000256" key="2">
    <source>
        <dbReference type="SAM" id="SignalP"/>
    </source>
</evidence>
<evidence type="ECO:0000256" key="1">
    <source>
        <dbReference type="SAM" id="MobiDB-lite"/>
    </source>
</evidence>
<feature type="chain" id="PRO_5029009712" description="TolA protein" evidence="2">
    <location>
        <begin position="29"/>
        <end position="235"/>
    </location>
</feature>
<reference evidence="3 4" key="1">
    <citation type="submission" date="2020-08" db="EMBL/GenBank/DDBJ databases">
        <title>Genome sequence of Diaphorobacter ruginosibacter DSM 27467T.</title>
        <authorList>
            <person name="Hyun D.-W."/>
            <person name="Bae J.-W."/>
        </authorList>
    </citation>
    <scope>NUCLEOTIDE SEQUENCE [LARGE SCALE GENOMIC DNA]</scope>
    <source>
        <strain evidence="3 4">DSM 27467</strain>
    </source>
</reference>
<protein>
    <recommendedName>
        <fullName evidence="5">TolA protein</fullName>
    </recommendedName>
</protein>
<evidence type="ECO:0008006" key="5">
    <source>
        <dbReference type="Google" id="ProtNLM"/>
    </source>
</evidence>
<name>A0A7G9RU80_9BURK</name>
<gene>
    <name evidence="3" type="ORF">H9K76_10430</name>
</gene>
<feature type="signal peptide" evidence="2">
    <location>
        <begin position="1"/>
        <end position="28"/>
    </location>
</feature>
<sequence>MKNCLSRPHWMTPLLALPLVCAAGWAAAAQPAGDPVAKAQAEQVQIERDAERARIQKERKVIQDHLHAQEAACYKKFAVDACLRDARSEARAQDMTLRGQELKLNEAERREKAADRRAFIEQNEEQQREKIEAGRDKAEATDPAARAEANAQERAQRASEAGQRAAQQKSREAAHAQSESKRQASEPGRVERARMRYEAKQRKAEERRVRHEKDLEDAAKSGKTPAAPLPEPASR</sequence>
<evidence type="ECO:0000313" key="3">
    <source>
        <dbReference type="EMBL" id="QNN59155.1"/>
    </source>
</evidence>
<feature type="compositionally biased region" description="Basic and acidic residues" evidence="1">
    <location>
        <begin position="116"/>
        <end position="140"/>
    </location>
</feature>
<feature type="compositionally biased region" description="Basic and acidic residues" evidence="1">
    <location>
        <begin position="169"/>
        <end position="220"/>
    </location>
</feature>
<accession>A0A7G9RU80</accession>
<dbReference type="KEGG" id="drg:H9K76_10430"/>
<keyword evidence="4" id="KW-1185">Reference proteome</keyword>
<organism evidence="3 4">
    <name type="scientific">Diaphorobacter ruginosibacter</name>
    <dbReference type="NCBI Taxonomy" id="1715720"/>
    <lineage>
        <taxon>Bacteria</taxon>
        <taxon>Pseudomonadati</taxon>
        <taxon>Pseudomonadota</taxon>
        <taxon>Betaproteobacteria</taxon>
        <taxon>Burkholderiales</taxon>
        <taxon>Comamonadaceae</taxon>
        <taxon>Diaphorobacter</taxon>
    </lineage>
</organism>
<evidence type="ECO:0000313" key="4">
    <source>
        <dbReference type="Proteomes" id="UP000515811"/>
    </source>
</evidence>
<dbReference type="EMBL" id="CP060714">
    <property type="protein sequence ID" value="QNN59155.1"/>
    <property type="molecule type" value="Genomic_DNA"/>
</dbReference>